<proteinExistence type="predicted"/>
<evidence type="ECO:0000313" key="1">
    <source>
        <dbReference type="EMBL" id="CAH7671338.1"/>
    </source>
</evidence>
<protein>
    <submittedName>
        <fullName evidence="1">Uncharacterized protein</fullName>
    </submittedName>
</protein>
<comment type="caution">
    <text evidence="1">The sequence shown here is derived from an EMBL/GenBank/DDBJ whole genome shotgun (WGS) entry which is preliminary data.</text>
</comment>
<organism evidence="1 2">
    <name type="scientific">Phakopsora pachyrhizi</name>
    <name type="common">Asian soybean rust disease fungus</name>
    <dbReference type="NCBI Taxonomy" id="170000"/>
    <lineage>
        <taxon>Eukaryota</taxon>
        <taxon>Fungi</taxon>
        <taxon>Dikarya</taxon>
        <taxon>Basidiomycota</taxon>
        <taxon>Pucciniomycotina</taxon>
        <taxon>Pucciniomycetes</taxon>
        <taxon>Pucciniales</taxon>
        <taxon>Phakopsoraceae</taxon>
        <taxon>Phakopsora</taxon>
    </lineage>
</organism>
<gene>
    <name evidence="1" type="ORF">PPACK8108_LOCUS6110</name>
</gene>
<name>A0AAV0AQ91_PHAPC</name>
<dbReference type="AlphaFoldDB" id="A0AAV0AQ91"/>
<dbReference type="EMBL" id="CALTRL010001171">
    <property type="protein sequence ID" value="CAH7671338.1"/>
    <property type="molecule type" value="Genomic_DNA"/>
</dbReference>
<accession>A0AAV0AQ91</accession>
<reference evidence="1" key="1">
    <citation type="submission" date="2022-06" db="EMBL/GenBank/DDBJ databases">
        <authorList>
            <consortium name="SYNGENTA / RWTH Aachen University"/>
        </authorList>
    </citation>
    <scope>NUCLEOTIDE SEQUENCE</scope>
</reference>
<evidence type="ECO:0000313" key="2">
    <source>
        <dbReference type="Proteomes" id="UP001153365"/>
    </source>
</evidence>
<sequence length="115" mass="12336">MIDEGELITPPVNRTTSTKPRVHPEVECDLQSCQPRAQGRQGQAGSWAGWGLACFAWAGSWAGRAGWAGKGWLGWVLGRLGRLGIGLAGLGWVLGRLGLGWAGFDSLLNHIQMIE</sequence>
<dbReference type="Proteomes" id="UP001153365">
    <property type="component" value="Unassembled WGS sequence"/>
</dbReference>
<keyword evidence="2" id="KW-1185">Reference proteome</keyword>